<dbReference type="GO" id="GO:0005829">
    <property type="term" value="C:cytosol"/>
    <property type="evidence" value="ECO:0007669"/>
    <property type="project" value="TreeGrafter"/>
</dbReference>
<dbReference type="Proteomes" id="UP000037069">
    <property type="component" value="Unassembled WGS sequence"/>
</dbReference>
<dbReference type="AlphaFoldDB" id="A0A0L0C0U5"/>
<sequence>MALQANERSMVDDIAGSPLGGSLEPLTNCELKKMPQVQEKSSSGGELRVLLTLSVVVMAIFVMAMSMQQLSIMLEIMKVLFPILVLILSQNSVNNMVRKEYTKGFEGYQKSVEELYKDKNTQLYIYFTGEKDSNGVSWCPDCNDAQPFVDEAVEKFATPESILLTVDVGDRPFWKDMKNPFRHDSNIKLMVIPTLVRWKSVVRLEGDQLTKMDLLDMFFNEE</sequence>
<keyword evidence="6" id="KW-1185">Reference proteome</keyword>
<keyword evidence="3" id="KW-0472">Membrane</keyword>
<comment type="similarity">
    <text evidence="1">Belongs to the thioredoxin family.</text>
</comment>
<evidence type="ECO:0000256" key="1">
    <source>
        <dbReference type="ARBA" id="ARBA00008987"/>
    </source>
</evidence>
<dbReference type="EMBL" id="JRES01001065">
    <property type="protein sequence ID" value="KNC25882.1"/>
    <property type="molecule type" value="Genomic_DNA"/>
</dbReference>
<evidence type="ECO:0000313" key="6">
    <source>
        <dbReference type="Proteomes" id="UP000037069"/>
    </source>
</evidence>
<keyword evidence="3" id="KW-1133">Transmembrane helix</keyword>
<dbReference type="Gene3D" id="3.40.30.10">
    <property type="entry name" value="Glutaredoxin"/>
    <property type="match status" value="1"/>
</dbReference>
<reference evidence="5 6" key="1">
    <citation type="journal article" date="2015" name="Nat. Commun.">
        <title>Lucilia cuprina genome unlocks parasitic fly biology to underpin future interventions.</title>
        <authorList>
            <person name="Anstead C.A."/>
            <person name="Korhonen P.K."/>
            <person name="Young N.D."/>
            <person name="Hall R.S."/>
            <person name="Jex A.R."/>
            <person name="Murali S.C."/>
            <person name="Hughes D.S."/>
            <person name="Lee S.F."/>
            <person name="Perry T."/>
            <person name="Stroehlein A.J."/>
            <person name="Ansell B.R."/>
            <person name="Breugelmans B."/>
            <person name="Hofmann A."/>
            <person name="Qu J."/>
            <person name="Dugan S."/>
            <person name="Lee S.L."/>
            <person name="Chao H."/>
            <person name="Dinh H."/>
            <person name="Han Y."/>
            <person name="Doddapaneni H.V."/>
            <person name="Worley K.C."/>
            <person name="Muzny D.M."/>
            <person name="Ioannidis P."/>
            <person name="Waterhouse R.M."/>
            <person name="Zdobnov E.M."/>
            <person name="James P.J."/>
            <person name="Bagnall N.H."/>
            <person name="Kotze A.C."/>
            <person name="Gibbs R.A."/>
            <person name="Richards S."/>
            <person name="Batterham P."/>
            <person name="Gasser R.B."/>
        </authorList>
    </citation>
    <scope>NUCLEOTIDE SEQUENCE [LARGE SCALE GENOMIC DNA]</scope>
    <source>
        <strain evidence="5 6">LS</strain>
        <tissue evidence="5">Full body</tissue>
    </source>
</reference>
<dbReference type="GO" id="GO:0047134">
    <property type="term" value="F:protein-disulfide reductase [NAD(P)H] activity"/>
    <property type="evidence" value="ECO:0007669"/>
    <property type="project" value="InterPro"/>
</dbReference>
<keyword evidence="3" id="KW-0812">Transmembrane</keyword>
<name>A0A0L0C0U5_LUCCU</name>
<organism evidence="5 6">
    <name type="scientific">Lucilia cuprina</name>
    <name type="common">Green bottle fly</name>
    <name type="synonym">Australian sheep blowfly</name>
    <dbReference type="NCBI Taxonomy" id="7375"/>
    <lineage>
        <taxon>Eukaryota</taxon>
        <taxon>Metazoa</taxon>
        <taxon>Ecdysozoa</taxon>
        <taxon>Arthropoda</taxon>
        <taxon>Hexapoda</taxon>
        <taxon>Insecta</taxon>
        <taxon>Pterygota</taxon>
        <taxon>Neoptera</taxon>
        <taxon>Endopterygota</taxon>
        <taxon>Diptera</taxon>
        <taxon>Brachycera</taxon>
        <taxon>Muscomorpha</taxon>
        <taxon>Oestroidea</taxon>
        <taxon>Calliphoridae</taxon>
        <taxon>Luciliinae</taxon>
        <taxon>Lucilia</taxon>
    </lineage>
</organism>
<evidence type="ECO:0000313" key="5">
    <source>
        <dbReference type="EMBL" id="KNC25882.1"/>
    </source>
</evidence>
<evidence type="ECO:0000256" key="2">
    <source>
        <dbReference type="ARBA" id="ARBA00016949"/>
    </source>
</evidence>
<accession>A0A0L0C0U5</accession>
<protein>
    <recommendedName>
        <fullName evidence="2">Thioredoxin domain-containing protein 17</fullName>
    </recommendedName>
</protein>
<proteinExistence type="inferred from homology"/>
<dbReference type="OrthoDB" id="78947at2759"/>
<comment type="caution">
    <text evidence="5">The sequence shown here is derived from an EMBL/GenBank/DDBJ whole genome shotgun (WGS) entry which is preliminary data.</text>
</comment>
<feature type="domain" description="Thioredoxin" evidence="4">
    <location>
        <begin position="102"/>
        <end position="221"/>
    </location>
</feature>
<dbReference type="PANTHER" id="PTHR12452:SF0">
    <property type="entry name" value="THIOREDOXIN DOMAIN-CONTAINING PROTEIN 17"/>
    <property type="match status" value="1"/>
</dbReference>
<dbReference type="Pfam" id="PF06110">
    <property type="entry name" value="TXD17-like_Trx"/>
    <property type="match status" value="1"/>
</dbReference>
<gene>
    <name evidence="5" type="ORF">FF38_08160</name>
</gene>
<dbReference type="InterPro" id="IPR045108">
    <property type="entry name" value="TXNDC17-like"/>
</dbReference>
<evidence type="ECO:0000256" key="3">
    <source>
        <dbReference type="SAM" id="Phobius"/>
    </source>
</evidence>
<dbReference type="SUPFAM" id="SSF52833">
    <property type="entry name" value="Thioredoxin-like"/>
    <property type="match status" value="1"/>
</dbReference>
<dbReference type="PANTHER" id="PTHR12452">
    <property type="entry name" value="42-9-9 PROTEIN-RELATED"/>
    <property type="match status" value="1"/>
</dbReference>
<feature type="transmembrane region" description="Helical" evidence="3">
    <location>
        <begin position="47"/>
        <end position="64"/>
    </location>
</feature>
<evidence type="ECO:0000259" key="4">
    <source>
        <dbReference type="Pfam" id="PF06110"/>
    </source>
</evidence>
<dbReference type="InterPro" id="IPR010357">
    <property type="entry name" value="TXNDC17_dom"/>
</dbReference>
<dbReference type="InterPro" id="IPR036249">
    <property type="entry name" value="Thioredoxin-like_sf"/>
</dbReference>
<dbReference type="STRING" id="7375.A0A0L0C0U5"/>